<protein>
    <submittedName>
        <fullName evidence="1">Uncharacterized protein</fullName>
    </submittedName>
</protein>
<organism evidence="1 2">
    <name type="scientific">Oxytricha trifallax</name>
    <dbReference type="NCBI Taxonomy" id="1172189"/>
    <lineage>
        <taxon>Eukaryota</taxon>
        <taxon>Sar</taxon>
        <taxon>Alveolata</taxon>
        <taxon>Ciliophora</taxon>
        <taxon>Intramacronucleata</taxon>
        <taxon>Spirotrichea</taxon>
        <taxon>Stichotrichia</taxon>
        <taxon>Sporadotrichida</taxon>
        <taxon>Oxytrichidae</taxon>
        <taxon>Oxytrichinae</taxon>
        <taxon>Oxytricha</taxon>
    </lineage>
</organism>
<sequence length="76" mass="9089">MYIVRKIECINPNKNIHHRLVDLDNKTQVEVVANMLWLDDRIRGLERNGHYQKIKKLFRVTYVKKQNLAKTEVISV</sequence>
<evidence type="ECO:0000313" key="1">
    <source>
        <dbReference type="EMBL" id="KEJ82705.1"/>
    </source>
</evidence>
<gene>
    <name evidence="1" type="ORF">OXYTRIMIC_353</name>
</gene>
<keyword evidence="2" id="KW-1185">Reference proteome</keyword>
<dbReference type="AlphaFoldDB" id="A0A073HZN1"/>
<proteinExistence type="predicted"/>
<reference evidence="2" key="1">
    <citation type="journal article" date="2014" name="Cell">
        <title>The Architecture of a Scrambled Genome Reveals Massive Levels of Genomic Rearrangement during Development.</title>
        <authorList>
            <person name="Chen X."/>
            <person name="Bracht J.R."/>
            <person name="Goldman A.D."/>
            <person name="Dolzhenko E."/>
            <person name="Clay D.M."/>
            <person name="Swart E.C."/>
            <person name="Perlman D.H."/>
            <person name="Doak T.G."/>
            <person name="Stuart A."/>
            <person name="Amemiya C.T."/>
            <person name="Sebra R.P."/>
            <person name="Landweber L.F."/>
        </authorList>
    </citation>
    <scope>NUCLEOTIDE SEQUENCE [LARGE SCALE GENOMIC DNA]</scope>
    <source>
        <strain evidence="2">JRB310</strain>
    </source>
</reference>
<accession>A0A073HZN1</accession>
<dbReference type="Proteomes" id="UP000053232">
    <property type="component" value="Unassembled WGS sequence"/>
</dbReference>
<evidence type="ECO:0000313" key="2">
    <source>
        <dbReference type="Proteomes" id="UP000053232"/>
    </source>
</evidence>
<name>A0A073HZN1_9SPIT</name>
<dbReference type="EMBL" id="ARYC01006139">
    <property type="protein sequence ID" value="KEJ82705.1"/>
    <property type="molecule type" value="Genomic_DNA"/>
</dbReference>
<comment type="caution">
    <text evidence="1">The sequence shown here is derived from an EMBL/GenBank/DDBJ whole genome shotgun (WGS) entry which is preliminary data.</text>
</comment>